<dbReference type="InterPro" id="IPR051808">
    <property type="entry name" value="Type_IV_pilus_biogenesis"/>
</dbReference>
<organism evidence="8 9">
    <name type="scientific">Wandonia haliotis</name>
    <dbReference type="NCBI Taxonomy" id="574963"/>
    <lineage>
        <taxon>Bacteria</taxon>
        <taxon>Pseudomonadati</taxon>
        <taxon>Bacteroidota</taxon>
        <taxon>Flavobacteriia</taxon>
        <taxon>Flavobacteriales</taxon>
        <taxon>Crocinitomicaceae</taxon>
        <taxon>Wandonia</taxon>
    </lineage>
</organism>
<evidence type="ECO:0000259" key="7">
    <source>
        <dbReference type="SMART" id="SM00965"/>
    </source>
</evidence>
<accession>A0ABN1MPZ9</accession>
<dbReference type="Pfam" id="PF16344">
    <property type="entry name" value="FecR_C"/>
    <property type="match status" value="1"/>
</dbReference>
<dbReference type="SMART" id="SM00965">
    <property type="entry name" value="STN"/>
    <property type="match status" value="2"/>
</dbReference>
<comment type="caution">
    <text evidence="8">The sequence shown here is derived from an EMBL/GenBank/DDBJ whole genome shotgun (WGS) entry which is preliminary data.</text>
</comment>
<keyword evidence="1" id="KW-0813">Transport</keyword>
<feature type="signal peptide" evidence="6">
    <location>
        <begin position="1"/>
        <end position="24"/>
    </location>
</feature>
<dbReference type="EMBL" id="BAAAFH010000007">
    <property type="protein sequence ID" value="GAA0875131.1"/>
    <property type="molecule type" value="Genomic_DNA"/>
</dbReference>
<feature type="domain" description="Secretin/TonB short N-terminal" evidence="7">
    <location>
        <begin position="169"/>
        <end position="219"/>
    </location>
</feature>
<evidence type="ECO:0000313" key="8">
    <source>
        <dbReference type="EMBL" id="GAA0875131.1"/>
    </source>
</evidence>
<evidence type="ECO:0000256" key="5">
    <source>
        <dbReference type="SAM" id="MobiDB-lite"/>
    </source>
</evidence>
<sequence length="643" mass="71338">MNTKRNIYHLLLTALLVVATHVSSFSQMTSAQLEQKLDSLSYVQLGLNNQVQLNVSNISLADLLNSIGLENNLNLSVDPALTDLVSYNFFDARVKDVFVFLYNNYELNISFIGSILAFKKKPAPQKVVPVYQPKDPEVAYNNSNKFLTVDLSNDTLLQVAEKITRLSGENVVVSSSIKNKAVSGYFANRPFEQVMEMIAKANDLNYSTDENNIHYLSPAEKDNVSQNTARNARNSNGGKGMPDFSLSEGVELVTTPEGLITVKAENASIGELIQYAAQELNEHYFLYAVPEGKATLNVANISFEDLLRKLLNGTKYSYKLENRTFIIGEQKSEGLRSTQLIKLENRTIENVKSSIPKDLITDLELFEFIELNAFVVSGSSRRIEELKTFLYSIDQVVPMVQIDIIIMYSQRGSTVSTGIKAALDANNQETSGEIFPNFDMNLNSTSVNAIIDAINGFGILNLGKVTSDFFLSLQALESNNVIEMESTPKISTLNGHEASIAIGEERYYQQERVQVSNVVGNANVQSSKVWTPIQAKLEVKIKPFVSADEHVTLEISVGQNDFGEQSDPTAPPNKSTQTFESLVRVKNGEVILMGGLEKKSKRDTGSGVPVLSRIPILKWLLSSRSKTRDKSKLHILIRPTVTY</sequence>
<evidence type="ECO:0000313" key="9">
    <source>
        <dbReference type="Proteomes" id="UP001501126"/>
    </source>
</evidence>
<dbReference type="Pfam" id="PF00263">
    <property type="entry name" value="Secretin"/>
    <property type="match status" value="1"/>
</dbReference>
<dbReference type="PRINTS" id="PR00811">
    <property type="entry name" value="BCTERIALGSPD"/>
</dbReference>
<evidence type="ECO:0000256" key="4">
    <source>
        <dbReference type="RuleBase" id="RU004003"/>
    </source>
</evidence>
<keyword evidence="3" id="KW-0998">Cell outer membrane</keyword>
<dbReference type="InterPro" id="IPR032508">
    <property type="entry name" value="FecR_C"/>
</dbReference>
<dbReference type="PRINTS" id="PR01032">
    <property type="entry name" value="PHAGEIV"/>
</dbReference>
<keyword evidence="9" id="KW-1185">Reference proteome</keyword>
<gene>
    <name evidence="8" type="ORF">GCM10009118_15390</name>
</gene>
<name>A0ABN1MPZ9_9FLAO</name>
<dbReference type="Gene3D" id="3.55.50.30">
    <property type="match status" value="1"/>
</dbReference>
<evidence type="ECO:0000256" key="6">
    <source>
        <dbReference type="SAM" id="SignalP"/>
    </source>
</evidence>
<comment type="similarity">
    <text evidence="4">Belongs to the bacterial secretin family.</text>
</comment>
<evidence type="ECO:0000256" key="1">
    <source>
        <dbReference type="ARBA" id="ARBA00022448"/>
    </source>
</evidence>
<keyword evidence="2" id="KW-0472">Membrane</keyword>
<dbReference type="InterPro" id="IPR004846">
    <property type="entry name" value="T2SS/T3SS_dom"/>
</dbReference>
<reference evidence="8 9" key="1">
    <citation type="journal article" date="2019" name="Int. J. Syst. Evol. Microbiol.">
        <title>The Global Catalogue of Microorganisms (GCM) 10K type strain sequencing project: providing services to taxonomists for standard genome sequencing and annotation.</title>
        <authorList>
            <consortium name="The Broad Institute Genomics Platform"/>
            <consortium name="The Broad Institute Genome Sequencing Center for Infectious Disease"/>
            <person name="Wu L."/>
            <person name="Ma J."/>
        </authorList>
    </citation>
    <scope>NUCLEOTIDE SEQUENCE [LARGE SCALE GENOMIC DNA]</scope>
    <source>
        <strain evidence="8 9">JCM 16083</strain>
    </source>
</reference>
<dbReference type="PANTHER" id="PTHR30604">
    <property type="entry name" value="PROTEIN TRANSPORT PROTEIN HOFQ"/>
    <property type="match status" value="1"/>
</dbReference>
<dbReference type="RefSeq" id="WP_343786262.1">
    <property type="nucleotide sequence ID" value="NZ_BAAAFH010000007.1"/>
</dbReference>
<protein>
    <submittedName>
        <fullName evidence="8">General secretion pathway protein GspD</fullName>
    </submittedName>
</protein>
<evidence type="ECO:0000256" key="3">
    <source>
        <dbReference type="ARBA" id="ARBA00023237"/>
    </source>
</evidence>
<dbReference type="PANTHER" id="PTHR30604:SF1">
    <property type="entry name" value="DNA UTILIZATION PROTEIN HOFQ"/>
    <property type="match status" value="1"/>
</dbReference>
<feature type="chain" id="PRO_5046453621" evidence="6">
    <location>
        <begin position="25"/>
        <end position="643"/>
    </location>
</feature>
<dbReference type="InterPro" id="IPR001775">
    <property type="entry name" value="GspD/PilQ"/>
</dbReference>
<keyword evidence="6" id="KW-0732">Signal</keyword>
<feature type="domain" description="Secretin/TonB short N-terminal" evidence="7">
    <location>
        <begin position="283"/>
        <end position="330"/>
    </location>
</feature>
<dbReference type="Proteomes" id="UP001501126">
    <property type="component" value="Unassembled WGS sequence"/>
</dbReference>
<dbReference type="InterPro" id="IPR011662">
    <property type="entry name" value="Secretin/TonB_short_N"/>
</dbReference>
<evidence type="ECO:0000256" key="2">
    <source>
        <dbReference type="ARBA" id="ARBA00023136"/>
    </source>
</evidence>
<proteinExistence type="inferred from homology"/>
<feature type="compositionally biased region" description="Polar residues" evidence="5">
    <location>
        <begin position="224"/>
        <end position="236"/>
    </location>
</feature>
<feature type="region of interest" description="Disordered" evidence="5">
    <location>
        <begin position="221"/>
        <end position="241"/>
    </location>
</feature>